<evidence type="ECO:0000256" key="4">
    <source>
        <dbReference type="ARBA" id="ARBA00022692"/>
    </source>
</evidence>
<keyword evidence="4 7" id="KW-0812">Transmembrane</keyword>
<accession>A0ABV6TWI4</accession>
<comment type="caution">
    <text evidence="8">The sequence shown here is derived from an EMBL/GenBank/DDBJ whole genome shotgun (WGS) entry which is preliminary data.</text>
</comment>
<name>A0ABV6TWI4_9ACTN</name>
<feature type="transmembrane region" description="Helical" evidence="7">
    <location>
        <begin position="212"/>
        <end position="233"/>
    </location>
</feature>
<proteinExistence type="predicted"/>
<dbReference type="PRINTS" id="PR01035">
    <property type="entry name" value="TCRTETA"/>
</dbReference>
<keyword evidence="5 7" id="KW-1133">Transmembrane helix</keyword>
<keyword evidence="2" id="KW-0813">Transport</keyword>
<feature type="transmembrane region" description="Helical" evidence="7">
    <location>
        <begin position="79"/>
        <end position="111"/>
    </location>
</feature>
<reference evidence="8 9" key="1">
    <citation type="submission" date="2024-09" db="EMBL/GenBank/DDBJ databases">
        <authorList>
            <person name="Sun Q."/>
            <person name="Mori K."/>
        </authorList>
    </citation>
    <scope>NUCLEOTIDE SEQUENCE [LARGE SCALE GENOMIC DNA]</scope>
    <source>
        <strain evidence="8 9">JCM 4557</strain>
    </source>
</reference>
<keyword evidence="9" id="KW-1185">Reference proteome</keyword>
<feature type="transmembrane region" description="Helical" evidence="7">
    <location>
        <begin position="142"/>
        <end position="161"/>
    </location>
</feature>
<organism evidence="8 9">
    <name type="scientific">Streptomyces noboritoensis</name>
    <dbReference type="NCBI Taxonomy" id="67337"/>
    <lineage>
        <taxon>Bacteria</taxon>
        <taxon>Bacillati</taxon>
        <taxon>Actinomycetota</taxon>
        <taxon>Actinomycetes</taxon>
        <taxon>Kitasatosporales</taxon>
        <taxon>Streptomycetaceae</taxon>
        <taxon>Streptomyces</taxon>
    </lineage>
</organism>
<feature type="transmembrane region" description="Helical" evidence="7">
    <location>
        <begin position="303"/>
        <end position="320"/>
    </location>
</feature>
<dbReference type="Pfam" id="PF07690">
    <property type="entry name" value="MFS_1"/>
    <property type="match status" value="1"/>
</dbReference>
<dbReference type="InterPro" id="IPR001958">
    <property type="entry name" value="Tet-R_TetA/multi-R_MdtG-like"/>
</dbReference>
<dbReference type="PANTHER" id="PTHR23517:SF2">
    <property type="entry name" value="MULTIDRUG RESISTANCE PROTEIN MDTH"/>
    <property type="match status" value="1"/>
</dbReference>
<dbReference type="InterPro" id="IPR050171">
    <property type="entry name" value="MFS_Transporters"/>
</dbReference>
<keyword evidence="6 7" id="KW-0472">Membrane</keyword>
<evidence type="ECO:0000256" key="7">
    <source>
        <dbReference type="SAM" id="Phobius"/>
    </source>
</evidence>
<dbReference type="Proteomes" id="UP001589887">
    <property type="component" value="Unassembled WGS sequence"/>
</dbReference>
<dbReference type="RefSeq" id="WP_394324083.1">
    <property type="nucleotide sequence ID" value="NZ_JBHMQV010000009.1"/>
</dbReference>
<dbReference type="Gene3D" id="1.20.1250.20">
    <property type="entry name" value="MFS general substrate transporter like domains"/>
    <property type="match status" value="1"/>
</dbReference>
<sequence>MIKSLVPPPGPPRVLALAQLVCRTGDGAYYICAALFFTRVVGLSPVQMGLGLTVAWSVALVVSVPLGHLADRKGPRGTAAVLFVGAGLAVASYLFISSFALFAVGACAYAVCQRGGSAAQQALLAGLIPKEQVTRVRAHVQASYNAGLAVGAGLGGLALLFDRREAYYAVFALNALAFFAASFVLSRLPAVAPAAPATPEEAGTSVFKDRPYIVLSVLNTLLLLHIPLVDIALPLWISEHTAAPTWLLSVMFMLNTVAVVLFQVRVSNGVTGLESASRYVFLGSVLLAAGCVVFAFSGSGDSAWVAGVLLLVAVAVQAVGEMMQAAGTWELSFGLAPEGKHGQYQAFFGNGTTVAEMIGPLALTGLIVYWGAPGWILLGGLFVVAAAALRPVVRWGARVREAEAATTAAAPTVPLDNLEAQQPS</sequence>
<feature type="transmembrane region" description="Helical" evidence="7">
    <location>
        <begin position="46"/>
        <end position="67"/>
    </location>
</feature>
<evidence type="ECO:0000313" key="8">
    <source>
        <dbReference type="EMBL" id="MFC0850153.1"/>
    </source>
</evidence>
<feature type="transmembrane region" description="Helical" evidence="7">
    <location>
        <begin position="276"/>
        <end position="296"/>
    </location>
</feature>
<dbReference type="SUPFAM" id="SSF103473">
    <property type="entry name" value="MFS general substrate transporter"/>
    <property type="match status" value="1"/>
</dbReference>
<evidence type="ECO:0000256" key="5">
    <source>
        <dbReference type="ARBA" id="ARBA00022989"/>
    </source>
</evidence>
<feature type="transmembrane region" description="Helical" evidence="7">
    <location>
        <begin position="245"/>
        <end position="264"/>
    </location>
</feature>
<evidence type="ECO:0000256" key="3">
    <source>
        <dbReference type="ARBA" id="ARBA00022475"/>
    </source>
</evidence>
<keyword evidence="3" id="KW-1003">Cell membrane</keyword>
<comment type="subcellular location">
    <subcellularLocation>
        <location evidence="1">Cell membrane</location>
        <topology evidence="1">Multi-pass membrane protein</topology>
    </subcellularLocation>
</comment>
<dbReference type="InterPro" id="IPR036259">
    <property type="entry name" value="MFS_trans_sf"/>
</dbReference>
<evidence type="ECO:0000256" key="2">
    <source>
        <dbReference type="ARBA" id="ARBA00022448"/>
    </source>
</evidence>
<evidence type="ECO:0000256" key="1">
    <source>
        <dbReference type="ARBA" id="ARBA00004651"/>
    </source>
</evidence>
<gene>
    <name evidence="8" type="ORF">ACFH04_41490</name>
</gene>
<protein>
    <submittedName>
        <fullName evidence="8">MFS transporter</fullName>
    </submittedName>
</protein>
<dbReference type="PANTHER" id="PTHR23517">
    <property type="entry name" value="RESISTANCE PROTEIN MDTM, PUTATIVE-RELATED-RELATED"/>
    <property type="match status" value="1"/>
</dbReference>
<evidence type="ECO:0000313" key="9">
    <source>
        <dbReference type="Proteomes" id="UP001589887"/>
    </source>
</evidence>
<dbReference type="EMBL" id="JBHMQV010000009">
    <property type="protein sequence ID" value="MFC0850153.1"/>
    <property type="molecule type" value="Genomic_DNA"/>
</dbReference>
<evidence type="ECO:0000256" key="6">
    <source>
        <dbReference type="ARBA" id="ARBA00023136"/>
    </source>
</evidence>
<dbReference type="InterPro" id="IPR011701">
    <property type="entry name" value="MFS"/>
</dbReference>
<feature type="transmembrane region" description="Helical" evidence="7">
    <location>
        <begin position="168"/>
        <end position="192"/>
    </location>
</feature>
<feature type="transmembrane region" description="Helical" evidence="7">
    <location>
        <begin position="367"/>
        <end position="389"/>
    </location>
</feature>